<proteinExistence type="predicted"/>
<dbReference type="Gene3D" id="1.10.10.10">
    <property type="entry name" value="Winged helix-like DNA-binding domain superfamily/Winged helix DNA-binding domain"/>
    <property type="match status" value="1"/>
</dbReference>
<evidence type="ECO:0000313" key="9">
    <source>
        <dbReference type="EMBL" id="SIO32494.1"/>
    </source>
</evidence>
<dbReference type="GO" id="GO:0000156">
    <property type="term" value="F:phosphorelay response regulator activity"/>
    <property type="evidence" value="ECO:0007669"/>
    <property type="project" value="TreeGrafter"/>
</dbReference>
<evidence type="ECO:0000259" key="7">
    <source>
        <dbReference type="PROSITE" id="PS50043"/>
    </source>
</evidence>
<dbReference type="InterPro" id="IPR039420">
    <property type="entry name" value="WalR-like"/>
</dbReference>
<name>A0A1N6IKD1_9BURK</name>
<evidence type="ECO:0000259" key="8">
    <source>
        <dbReference type="PROSITE" id="PS50110"/>
    </source>
</evidence>
<dbReference type="InterPro" id="IPR000792">
    <property type="entry name" value="Tscrpt_reg_LuxR_C"/>
</dbReference>
<dbReference type="Pfam" id="PF00196">
    <property type="entry name" value="GerE"/>
    <property type="match status" value="1"/>
</dbReference>
<protein>
    <submittedName>
        <fullName evidence="9">Two component transcriptional regulator, LuxR family</fullName>
    </submittedName>
</protein>
<dbReference type="OrthoDB" id="8874570at2"/>
<dbReference type="PROSITE" id="PS00622">
    <property type="entry name" value="HTH_LUXR_1"/>
    <property type="match status" value="1"/>
</dbReference>
<reference evidence="9 10" key="1">
    <citation type="submission" date="2016-11" db="EMBL/GenBank/DDBJ databases">
        <authorList>
            <person name="Jaros S."/>
            <person name="Januszkiewicz K."/>
            <person name="Wedrychowicz H."/>
        </authorList>
    </citation>
    <scope>NUCLEOTIDE SEQUENCE [LARGE SCALE GENOMIC DNA]</scope>
    <source>
        <strain evidence="9 10">GAS95</strain>
    </source>
</reference>
<dbReference type="SMART" id="SM00448">
    <property type="entry name" value="REC"/>
    <property type="match status" value="1"/>
</dbReference>
<dbReference type="InterPro" id="IPR036388">
    <property type="entry name" value="WH-like_DNA-bd_sf"/>
</dbReference>
<keyword evidence="5" id="KW-0804">Transcription</keyword>
<dbReference type="InterPro" id="IPR011006">
    <property type="entry name" value="CheY-like_superfamily"/>
</dbReference>
<dbReference type="InterPro" id="IPR016032">
    <property type="entry name" value="Sig_transdc_resp-reg_C-effctor"/>
</dbReference>
<dbReference type="EMBL" id="FSRU01000001">
    <property type="protein sequence ID" value="SIO32494.1"/>
    <property type="molecule type" value="Genomic_DNA"/>
</dbReference>
<dbReference type="PANTHER" id="PTHR48111">
    <property type="entry name" value="REGULATOR OF RPOS"/>
    <property type="match status" value="1"/>
</dbReference>
<dbReference type="SUPFAM" id="SSF46894">
    <property type="entry name" value="C-terminal effector domain of the bipartite response regulators"/>
    <property type="match status" value="1"/>
</dbReference>
<evidence type="ECO:0000256" key="5">
    <source>
        <dbReference type="ARBA" id="ARBA00023163"/>
    </source>
</evidence>
<dbReference type="RefSeq" id="WP_083640341.1">
    <property type="nucleotide sequence ID" value="NZ_FSRU01000001.1"/>
</dbReference>
<keyword evidence="2" id="KW-0902">Two-component regulatory system</keyword>
<feature type="modified residue" description="4-aspartylphosphate" evidence="6">
    <location>
        <position position="71"/>
    </location>
</feature>
<accession>A0A1N6IKD1</accession>
<dbReference type="PANTHER" id="PTHR48111:SF1">
    <property type="entry name" value="TWO-COMPONENT RESPONSE REGULATOR ORR33"/>
    <property type="match status" value="1"/>
</dbReference>
<evidence type="ECO:0000256" key="4">
    <source>
        <dbReference type="ARBA" id="ARBA00023125"/>
    </source>
</evidence>
<dbReference type="PROSITE" id="PS50043">
    <property type="entry name" value="HTH_LUXR_2"/>
    <property type="match status" value="1"/>
</dbReference>
<sequence>MHDESLLLPPETQPELPDGKPVVLIVDDTPDNLALLSDTLQAAGYAVLVALDGQSALQRLARITPDAVLLDALMPGMDGFETCLHIKADPRNRHLPVIFMTALTDSEHVVQGFRVGGIDYVTKPVKPNEVSARIAAHVQRSRLQRQADMVLEIGMRAALIAAASGEIQWQSDLARQRLARYAAGDAHGVANADRADRADDMDGVGGVDGAIGARGVTGDTPCLPGPPSDSGSRLPAVLAQWLTRWIEAGCDLQTAFETAAGGVRRVARVLGRATRGDWVILLEEFDDAAHTTALAAQFGLTAREAEVLLWLSRGKTNRDIGDILGMAPRTVNKHLEHVFGKLHVETRAAAAAIAAKASTRY</sequence>
<evidence type="ECO:0000256" key="6">
    <source>
        <dbReference type="PROSITE-ProRule" id="PRU00169"/>
    </source>
</evidence>
<organism evidence="9 10">
    <name type="scientific">Paraburkholderia phenazinium</name>
    <dbReference type="NCBI Taxonomy" id="60549"/>
    <lineage>
        <taxon>Bacteria</taxon>
        <taxon>Pseudomonadati</taxon>
        <taxon>Pseudomonadota</taxon>
        <taxon>Betaproteobacteria</taxon>
        <taxon>Burkholderiales</taxon>
        <taxon>Burkholderiaceae</taxon>
        <taxon>Paraburkholderia</taxon>
    </lineage>
</organism>
<dbReference type="GO" id="GO:0006355">
    <property type="term" value="P:regulation of DNA-templated transcription"/>
    <property type="evidence" value="ECO:0007669"/>
    <property type="project" value="InterPro"/>
</dbReference>
<evidence type="ECO:0000256" key="2">
    <source>
        <dbReference type="ARBA" id="ARBA00023012"/>
    </source>
</evidence>
<dbReference type="SMART" id="SM00421">
    <property type="entry name" value="HTH_LUXR"/>
    <property type="match status" value="1"/>
</dbReference>
<dbReference type="GO" id="GO:0000976">
    <property type="term" value="F:transcription cis-regulatory region binding"/>
    <property type="evidence" value="ECO:0007669"/>
    <property type="project" value="TreeGrafter"/>
</dbReference>
<gene>
    <name evidence="9" type="ORF">SAMN05444165_2246</name>
</gene>
<dbReference type="Pfam" id="PF00072">
    <property type="entry name" value="Response_reg"/>
    <property type="match status" value="1"/>
</dbReference>
<dbReference type="Gene3D" id="3.40.50.2300">
    <property type="match status" value="1"/>
</dbReference>
<feature type="domain" description="HTH luxR-type" evidence="7">
    <location>
        <begin position="293"/>
        <end position="358"/>
    </location>
</feature>
<keyword evidence="10" id="KW-1185">Reference proteome</keyword>
<keyword evidence="4" id="KW-0238">DNA-binding</keyword>
<dbReference type="PRINTS" id="PR00038">
    <property type="entry name" value="HTHLUXR"/>
</dbReference>
<keyword evidence="1 6" id="KW-0597">Phosphoprotein</keyword>
<dbReference type="Proteomes" id="UP000185151">
    <property type="component" value="Unassembled WGS sequence"/>
</dbReference>
<dbReference type="GO" id="GO:0032993">
    <property type="term" value="C:protein-DNA complex"/>
    <property type="evidence" value="ECO:0007669"/>
    <property type="project" value="TreeGrafter"/>
</dbReference>
<dbReference type="AlphaFoldDB" id="A0A1N6IKD1"/>
<evidence type="ECO:0000256" key="3">
    <source>
        <dbReference type="ARBA" id="ARBA00023015"/>
    </source>
</evidence>
<feature type="domain" description="Response regulatory" evidence="8">
    <location>
        <begin position="22"/>
        <end position="138"/>
    </location>
</feature>
<dbReference type="GO" id="GO:0005829">
    <property type="term" value="C:cytosol"/>
    <property type="evidence" value="ECO:0007669"/>
    <property type="project" value="TreeGrafter"/>
</dbReference>
<keyword evidence="3" id="KW-0805">Transcription regulation</keyword>
<dbReference type="InterPro" id="IPR001789">
    <property type="entry name" value="Sig_transdc_resp-reg_receiver"/>
</dbReference>
<dbReference type="PROSITE" id="PS50110">
    <property type="entry name" value="RESPONSE_REGULATORY"/>
    <property type="match status" value="1"/>
</dbReference>
<dbReference type="SUPFAM" id="SSF52172">
    <property type="entry name" value="CheY-like"/>
    <property type="match status" value="1"/>
</dbReference>
<evidence type="ECO:0000256" key="1">
    <source>
        <dbReference type="ARBA" id="ARBA00022553"/>
    </source>
</evidence>
<evidence type="ECO:0000313" key="10">
    <source>
        <dbReference type="Proteomes" id="UP000185151"/>
    </source>
</evidence>
<dbReference type="CDD" id="cd19920">
    <property type="entry name" value="REC_PA4781-like"/>
    <property type="match status" value="1"/>
</dbReference>
<dbReference type="CDD" id="cd06170">
    <property type="entry name" value="LuxR_C_like"/>
    <property type="match status" value="1"/>
</dbReference>